<evidence type="ECO:0000259" key="1">
    <source>
        <dbReference type="PROSITE" id="PS50995"/>
    </source>
</evidence>
<sequence>MTGSDDHVPTGFTYDDETASADAATMLNLLLEYRDAEEALRRRVADVLEIGDLDLLGLRYVTRASEQGKPLRPSDLRDRLHITTGSTTGLIDRLEARGYVRREPHPTDRRSSFVALDEGATTTVVAAIDSMQASILDVAERLTDDDRTTAVRVLRDLIEATRSSNALPAAA</sequence>
<dbReference type="InterPro" id="IPR000835">
    <property type="entry name" value="HTH_MarR-typ"/>
</dbReference>
<dbReference type="Pfam" id="PF12802">
    <property type="entry name" value="MarR_2"/>
    <property type="match status" value="1"/>
</dbReference>
<comment type="caution">
    <text evidence="2">The sequence shown here is derived from an EMBL/GenBank/DDBJ whole genome shotgun (WGS) entry which is preliminary data.</text>
</comment>
<dbReference type="EMBL" id="BAAAQT010000008">
    <property type="protein sequence ID" value="GAA2175535.1"/>
    <property type="molecule type" value="Genomic_DNA"/>
</dbReference>
<accession>A0ABP5MR69</accession>
<dbReference type="SMART" id="SM00347">
    <property type="entry name" value="HTH_MARR"/>
    <property type="match status" value="1"/>
</dbReference>
<dbReference type="Gene3D" id="1.10.10.10">
    <property type="entry name" value="Winged helix-like DNA-binding domain superfamily/Winged helix DNA-binding domain"/>
    <property type="match status" value="1"/>
</dbReference>
<dbReference type="SUPFAM" id="SSF46785">
    <property type="entry name" value="Winged helix' DNA-binding domain"/>
    <property type="match status" value="1"/>
</dbReference>
<dbReference type="InterPro" id="IPR036388">
    <property type="entry name" value="WH-like_DNA-bd_sf"/>
</dbReference>
<dbReference type="RefSeq" id="WP_344344295.1">
    <property type="nucleotide sequence ID" value="NZ_BAAAQT010000008.1"/>
</dbReference>
<gene>
    <name evidence="2" type="ORF">GCM10009846_25810</name>
</gene>
<dbReference type="Proteomes" id="UP001501599">
    <property type="component" value="Unassembled WGS sequence"/>
</dbReference>
<dbReference type="PRINTS" id="PR00598">
    <property type="entry name" value="HTHMARR"/>
</dbReference>
<dbReference type="PROSITE" id="PS50995">
    <property type="entry name" value="HTH_MARR_2"/>
    <property type="match status" value="1"/>
</dbReference>
<reference evidence="3" key="1">
    <citation type="journal article" date="2019" name="Int. J. Syst. Evol. Microbiol.">
        <title>The Global Catalogue of Microorganisms (GCM) 10K type strain sequencing project: providing services to taxonomists for standard genome sequencing and annotation.</title>
        <authorList>
            <consortium name="The Broad Institute Genomics Platform"/>
            <consortium name="The Broad Institute Genome Sequencing Center for Infectious Disease"/>
            <person name="Wu L."/>
            <person name="Ma J."/>
        </authorList>
    </citation>
    <scope>NUCLEOTIDE SEQUENCE [LARGE SCALE GENOMIC DNA]</scope>
    <source>
        <strain evidence="3">JCM 16026</strain>
    </source>
</reference>
<feature type="domain" description="HTH marR-type" evidence="1">
    <location>
        <begin position="23"/>
        <end position="159"/>
    </location>
</feature>
<evidence type="ECO:0000313" key="3">
    <source>
        <dbReference type="Proteomes" id="UP001501599"/>
    </source>
</evidence>
<dbReference type="PANTHER" id="PTHR33164:SF94">
    <property type="entry name" value="TRANSCRIPTIONAL REGULATORY PROTEIN-RELATED"/>
    <property type="match status" value="1"/>
</dbReference>
<dbReference type="InterPro" id="IPR039422">
    <property type="entry name" value="MarR/SlyA-like"/>
</dbReference>
<dbReference type="InterPro" id="IPR036390">
    <property type="entry name" value="WH_DNA-bd_sf"/>
</dbReference>
<organism evidence="2 3">
    <name type="scientific">Agrococcus versicolor</name>
    <dbReference type="NCBI Taxonomy" id="501482"/>
    <lineage>
        <taxon>Bacteria</taxon>
        <taxon>Bacillati</taxon>
        <taxon>Actinomycetota</taxon>
        <taxon>Actinomycetes</taxon>
        <taxon>Micrococcales</taxon>
        <taxon>Microbacteriaceae</taxon>
        <taxon>Agrococcus</taxon>
    </lineage>
</organism>
<protein>
    <submittedName>
        <fullName evidence="2">MarR family winged helix-turn-helix transcriptional regulator</fullName>
    </submittedName>
</protein>
<proteinExistence type="predicted"/>
<name>A0ABP5MR69_9MICO</name>
<evidence type="ECO:0000313" key="2">
    <source>
        <dbReference type="EMBL" id="GAA2175535.1"/>
    </source>
</evidence>
<keyword evidence="3" id="KW-1185">Reference proteome</keyword>
<dbReference type="PANTHER" id="PTHR33164">
    <property type="entry name" value="TRANSCRIPTIONAL REGULATOR, MARR FAMILY"/>
    <property type="match status" value="1"/>
</dbReference>